<dbReference type="PROSITE" id="PS50111">
    <property type="entry name" value="CHEMOTAXIS_TRANSDUC_2"/>
    <property type="match status" value="1"/>
</dbReference>
<dbReference type="SMART" id="SM00283">
    <property type="entry name" value="MA"/>
    <property type="match status" value="1"/>
</dbReference>
<sequence length="1183" mass="128700">MFHFFNQLTLQKKLTSLLIFIGVCPAIFLAIMALYNSTNAIHNIKGENLSAIASLKGDAIERYFTQATQQLKNLSHQSSLKQAITDFQAGFAQNKLIDDSSLNQFYTQTFASSYQNKTNQAIDGNSLYSALSPEAKQLQSTYISANPYPLGKKNKLVQTNQTGLYEQAHQLYHPDFSTFVSDFGYYDLFLIDAGSSNVIYSVYKEVDFATNLANGPYQTSGLAQAFKQALTKKPDEIVMIDYQPYIPSYSAPASFIATPIYQNSTILGVLILQLPLDQITQVMRSDYGLGKTGESYLVGADMKLRSDSFFDQTMTVTQSFSQQQNKLESLPSIRNALTGNNGVLNTVNYQNQDVITAYQNVDVAGTQWALIVEQSQSEAFTLVNNLTTIFVISLLVVTGLIALLAFKFAASIAMPIKQLAEFLLTLKEKWQFSMRAPVHGNDEIAQATKALNEMLSSLHSAVGDINQTMSQLADGEFKSRVTVEVDGDLNTLKSTINTSAASIDCAIDEINDVMKTMRNGHFDKTTTIQCQGQLASLTNNVNLTAQALGQFIKQGSFVMQQVEQGLYTHRVELSCQGDLMHFKEAINLSVANTERVIKEIVNVMAAIEQGDYSQSITCEAKGQLAQLKQAINESASSTSTVISGAVNVMQSLSQGDFNVSLDTPCKGELKTLQDCINRAAHDTDKVISDIISVMKEIENGHFDSQVESPANGQLAELKIAINTSASATSSFITDAVIVMQSLSQGNFTHHLTVPANGDLATLKECINTAATDTNTVISDIISVMQKVSKGEFEQQVAVAATGQLLDLKNNVNHAAAQCDKVVHAVSEVMQALAIGELDKRIHIQSDGDFDKLFTAVNTTSDTLSTVFGQTKQVMEAVAKGNLTHTISYNSHGEYNAVKQSINETVTNLVAMIEDIHHTADIVTKSAQQSSHETAEINQSVFQQVENLQTISNAMNDMNQAINNTVAQTEQSMNLSIKAYDYANNGELVVARVVDAMQDINQSARKMSSIISTIDEIAFQTNLLALNAAVEAARAGEQGRGFAVVASEVRNLAQRSAAAAKEISVLIKESASKVKLGVELATESGSILKQITVSSHEVKDVIDSVTRAMQQQSGQVASVAQSVVRVDSGAQENASLLNNLANNFEQVQSQADALQALINKFKLMEHDVISLDSPRLSHTQKLLA</sequence>
<feature type="domain" description="HAMP" evidence="8">
    <location>
        <begin position="861"/>
        <end position="913"/>
    </location>
</feature>
<evidence type="ECO:0000256" key="5">
    <source>
        <dbReference type="PROSITE-ProRule" id="PRU00284"/>
    </source>
</evidence>
<dbReference type="Proteomes" id="UP000194841">
    <property type="component" value="Unassembled WGS sequence"/>
</dbReference>
<organism evidence="9 10">
    <name type="scientific">Pseudoalteromonas ulvae</name>
    <dbReference type="NCBI Taxonomy" id="107327"/>
    <lineage>
        <taxon>Bacteria</taxon>
        <taxon>Pseudomonadati</taxon>
        <taxon>Pseudomonadota</taxon>
        <taxon>Gammaproteobacteria</taxon>
        <taxon>Alteromonadales</taxon>
        <taxon>Pseudoalteromonadaceae</taxon>
        <taxon>Pseudoalteromonas</taxon>
    </lineage>
</organism>
<keyword evidence="10" id="KW-1185">Reference proteome</keyword>
<dbReference type="CDD" id="cd11386">
    <property type="entry name" value="MCP_signal"/>
    <property type="match status" value="1"/>
</dbReference>
<dbReference type="SMART" id="SM00304">
    <property type="entry name" value="HAMP"/>
    <property type="match status" value="6"/>
</dbReference>
<comment type="caution">
    <text evidence="9">The sequence shown here is derived from an EMBL/GenBank/DDBJ whole genome shotgun (WGS) entry which is preliminary data.</text>
</comment>
<dbReference type="AlphaFoldDB" id="A0A244CPR5"/>
<evidence type="ECO:0000313" key="9">
    <source>
        <dbReference type="EMBL" id="OUL57603.1"/>
    </source>
</evidence>
<dbReference type="RefSeq" id="WP_086744186.1">
    <property type="nucleotide sequence ID" value="NZ_MWPV01000003.1"/>
</dbReference>
<dbReference type="CDD" id="cd06225">
    <property type="entry name" value="HAMP"/>
    <property type="match status" value="2"/>
</dbReference>
<dbReference type="GO" id="GO:0007165">
    <property type="term" value="P:signal transduction"/>
    <property type="evidence" value="ECO:0007669"/>
    <property type="project" value="UniProtKB-KW"/>
</dbReference>
<dbReference type="Gene3D" id="3.30.450.20">
    <property type="entry name" value="PAS domain"/>
    <property type="match status" value="1"/>
</dbReference>
<keyword evidence="3 5" id="KW-0807">Transducer</keyword>
<dbReference type="FunFam" id="1.10.287.950:FF:000001">
    <property type="entry name" value="Methyl-accepting chemotaxis sensory transducer"/>
    <property type="match status" value="1"/>
</dbReference>
<gene>
    <name evidence="9" type="ORF">B1199_11070</name>
</gene>
<dbReference type="Gene3D" id="1.20.120.1530">
    <property type="match status" value="3"/>
</dbReference>
<feature type="transmembrane region" description="Helical" evidence="6">
    <location>
        <begin position="14"/>
        <end position="35"/>
    </location>
</feature>
<evidence type="ECO:0000256" key="6">
    <source>
        <dbReference type="SAM" id="Phobius"/>
    </source>
</evidence>
<proteinExistence type="inferred from homology"/>
<comment type="subcellular location">
    <subcellularLocation>
        <location evidence="1">Membrane</location>
    </subcellularLocation>
</comment>
<dbReference type="SUPFAM" id="SSF58104">
    <property type="entry name" value="Methyl-accepting chemotaxis protein (MCP) signaling domain"/>
    <property type="match status" value="2"/>
</dbReference>
<reference evidence="9 10" key="1">
    <citation type="submission" date="2017-02" db="EMBL/GenBank/DDBJ databases">
        <title>Pseudoalteromonas ulvae TC14 Genome.</title>
        <authorList>
            <person name="Molmeret M."/>
        </authorList>
    </citation>
    <scope>NUCLEOTIDE SEQUENCE [LARGE SCALE GENOMIC DNA]</scope>
    <source>
        <strain evidence="9">TC14</strain>
    </source>
</reference>
<feature type="domain" description="HAMP" evidence="8">
    <location>
        <begin position="410"/>
        <end position="463"/>
    </location>
</feature>
<dbReference type="GO" id="GO:0005886">
    <property type="term" value="C:plasma membrane"/>
    <property type="evidence" value="ECO:0007669"/>
    <property type="project" value="TreeGrafter"/>
</dbReference>
<keyword evidence="6" id="KW-1133">Transmembrane helix</keyword>
<dbReference type="InterPro" id="IPR003660">
    <property type="entry name" value="HAMP_dom"/>
</dbReference>
<dbReference type="Gene3D" id="1.10.287.950">
    <property type="entry name" value="Methyl-accepting chemotaxis protein"/>
    <property type="match status" value="1"/>
</dbReference>
<keyword evidence="6" id="KW-0812">Transmembrane</keyword>
<evidence type="ECO:0000313" key="10">
    <source>
        <dbReference type="Proteomes" id="UP000194841"/>
    </source>
</evidence>
<feature type="domain" description="Methyl-accepting transducer" evidence="7">
    <location>
        <begin position="918"/>
        <end position="1147"/>
    </location>
</feature>
<keyword evidence="6" id="KW-0472">Membrane</keyword>
<evidence type="ECO:0008006" key="11">
    <source>
        <dbReference type="Google" id="ProtNLM"/>
    </source>
</evidence>
<name>A0A244CPR5_PSEDV</name>
<evidence type="ECO:0000256" key="3">
    <source>
        <dbReference type="ARBA" id="ARBA00023224"/>
    </source>
</evidence>
<dbReference type="GO" id="GO:0004888">
    <property type="term" value="F:transmembrane signaling receptor activity"/>
    <property type="evidence" value="ECO:0007669"/>
    <property type="project" value="TreeGrafter"/>
</dbReference>
<dbReference type="CDD" id="cd18774">
    <property type="entry name" value="PDC2_HK_sensor"/>
    <property type="match status" value="1"/>
</dbReference>
<feature type="domain" description="HAMP" evidence="8">
    <location>
        <begin position="591"/>
        <end position="643"/>
    </location>
</feature>
<accession>A0A244CPR5</accession>
<evidence type="ECO:0000259" key="8">
    <source>
        <dbReference type="PROSITE" id="PS50885"/>
    </source>
</evidence>
<dbReference type="InterPro" id="IPR051310">
    <property type="entry name" value="MCP_chemotaxis"/>
</dbReference>
<evidence type="ECO:0000256" key="2">
    <source>
        <dbReference type="ARBA" id="ARBA00022481"/>
    </source>
</evidence>
<dbReference type="Pfam" id="PF18947">
    <property type="entry name" value="HAMP_2"/>
    <property type="match status" value="1"/>
</dbReference>
<comment type="similarity">
    <text evidence="4">Belongs to the methyl-accepting chemotaxis (MCP) protein family.</text>
</comment>
<dbReference type="GO" id="GO:0006935">
    <property type="term" value="P:chemotaxis"/>
    <property type="evidence" value="ECO:0007669"/>
    <property type="project" value="UniProtKB-KW"/>
</dbReference>
<evidence type="ECO:0000256" key="1">
    <source>
        <dbReference type="ARBA" id="ARBA00004370"/>
    </source>
</evidence>
<dbReference type="EMBL" id="MWPV01000003">
    <property type="protein sequence ID" value="OUL57603.1"/>
    <property type="molecule type" value="Genomic_DNA"/>
</dbReference>
<dbReference type="Pfam" id="PF00015">
    <property type="entry name" value="MCPsignal"/>
    <property type="match status" value="1"/>
</dbReference>
<dbReference type="InterPro" id="IPR004089">
    <property type="entry name" value="MCPsignal_dom"/>
</dbReference>
<keyword evidence="2" id="KW-0488">Methylation</keyword>
<protein>
    <recommendedName>
        <fullName evidence="11">Methyl-accepting chemotaxis protein</fullName>
    </recommendedName>
</protein>
<feature type="transmembrane region" description="Helical" evidence="6">
    <location>
        <begin position="386"/>
        <end position="406"/>
    </location>
</feature>
<feature type="domain" description="HAMP" evidence="8">
    <location>
        <begin position="681"/>
        <end position="733"/>
    </location>
</feature>
<evidence type="ECO:0000259" key="7">
    <source>
        <dbReference type="PROSITE" id="PS50111"/>
    </source>
</evidence>
<dbReference type="OrthoDB" id="2489132at2"/>
<evidence type="ECO:0000256" key="4">
    <source>
        <dbReference type="ARBA" id="ARBA00029447"/>
    </source>
</evidence>
<dbReference type="PROSITE" id="PS50885">
    <property type="entry name" value="HAMP"/>
    <property type="match status" value="4"/>
</dbReference>
<dbReference type="PANTHER" id="PTHR43531">
    <property type="entry name" value="PROTEIN ICFG"/>
    <property type="match status" value="1"/>
</dbReference>
<dbReference type="PANTHER" id="PTHR43531:SF14">
    <property type="entry name" value="METHYL-ACCEPTING CHEMOTAXIS PROTEIN I-RELATED"/>
    <property type="match status" value="1"/>
</dbReference>
<dbReference type="Pfam" id="PF00672">
    <property type="entry name" value="HAMP"/>
    <property type="match status" value="2"/>
</dbReference>
<dbReference type="Gene3D" id="6.10.340.10">
    <property type="match status" value="1"/>
</dbReference>